<dbReference type="GO" id="GO:0016779">
    <property type="term" value="F:nucleotidyltransferase activity"/>
    <property type="evidence" value="ECO:0007669"/>
    <property type="project" value="UniProtKB-KW"/>
</dbReference>
<dbReference type="InterPro" id="IPR046906">
    <property type="entry name" value="Mab-21_HhH/H2TH-like"/>
</dbReference>
<dbReference type="GO" id="GO:0046872">
    <property type="term" value="F:metal ion binding"/>
    <property type="evidence" value="ECO:0007669"/>
    <property type="project" value="UniProtKB-KW"/>
</dbReference>
<dbReference type="Proteomes" id="UP001374579">
    <property type="component" value="Unassembled WGS sequence"/>
</dbReference>
<evidence type="ECO:0000256" key="6">
    <source>
        <dbReference type="ARBA" id="ARBA00022842"/>
    </source>
</evidence>
<evidence type="ECO:0000256" key="4">
    <source>
        <dbReference type="ARBA" id="ARBA00022695"/>
    </source>
</evidence>
<protein>
    <recommendedName>
        <fullName evidence="7">Mab-21-like HhH/H2TH-like domain-containing protein</fullName>
    </recommendedName>
</protein>
<comment type="cofactor">
    <cofactor evidence="1">
        <name>Mg(2+)</name>
        <dbReference type="ChEBI" id="CHEBI:18420"/>
    </cofactor>
</comment>
<evidence type="ECO:0000256" key="2">
    <source>
        <dbReference type="ARBA" id="ARBA00008307"/>
    </source>
</evidence>
<keyword evidence="4" id="KW-0548">Nucleotidyltransferase</keyword>
<evidence type="ECO:0000256" key="5">
    <source>
        <dbReference type="ARBA" id="ARBA00022723"/>
    </source>
</evidence>
<gene>
    <name evidence="8" type="ORF">V1264_020482</name>
</gene>
<keyword evidence="9" id="KW-1185">Reference proteome</keyword>
<keyword evidence="6" id="KW-0460">Magnesium</keyword>
<keyword evidence="5" id="KW-0479">Metal-binding</keyword>
<sequence>MSRVRKENSSVRFAQGTTTLPRLKHGYRPELHRQVTERVPVSRLGHVLTQCCQTGLGEALDSVAIAQAKLELSELMEKIVLSLKRNRVGLEMQDPVLLHCFPHWHVTPEKRVVCLLPVHFSKVKVIQKGTGHVLLKIPPIPTLDSQLSRSTQRQNGEVLADVRTKDGAHVSPRKLHAVCSKLVSSALSKRGVGEERVVVSVDPQELTLSVKLGCDWTAELVPCVAAPAAVDSDLFYVTRRFTNEVYEKGDIKWRPCTVVKEHELLHSISSTDGGLRMRAMHVVCRLMSRDWRLAHISCYHVQTALLHDMDFQVDYSPRWQRCALETGVKSLLKTILYFVDRESLPHFDFNPLNLWEGMTSRQMTQARGALNRLLSNENALISLLRRASNDGVSVDFGFLNFN</sequence>
<evidence type="ECO:0000256" key="3">
    <source>
        <dbReference type="ARBA" id="ARBA00022679"/>
    </source>
</evidence>
<organism evidence="8 9">
    <name type="scientific">Littorina saxatilis</name>
    <dbReference type="NCBI Taxonomy" id="31220"/>
    <lineage>
        <taxon>Eukaryota</taxon>
        <taxon>Metazoa</taxon>
        <taxon>Spiralia</taxon>
        <taxon>Lophotrochozoa</taxon>
        <taxon>Mollusca</taxon>
        <taxon>Gastropoda</taxon>
        <taxon>Caenogastropoda</taxon>
        <taxon>Littorinimorpha</taxon>
        <taxon>Littorinoidea</taxon>
        <taxon>Littorinidae</taxon>
        <taxon>Littorina</taxon>
    </lineage>
</organism>
<evidence type="ECO:0000259" key="7">
    <source>
        <dbReference type="Pfam" id="PF20266"/>
    </source>
</evidence>
<dbReference type="AlphaFoldDB" id="A0AAN9BCR2"/>
<proteinExistence type="inferred from homology"/>
<dbReference type="PANTHER" id="PTHR10656:SF42">
    <property type="entry name" value="CYCLIC GMP-AMP SYNTHASE-LIKE PROTEIN-RELATED"/>
    <property type="match status" value="1"/>
</dbReference>
<reference evidence="8 9" key="1">
    <citation type="submission" date="2024-02" db="EMBL/GenBank/DDBJ databases">
        <title>Chromosome-scale genome assembly of the rough periwinkle Littorina saxatilis.</title>
        <authorList>
            <person name="De Jode A."/>
            <person name="Faria R."/>
            <person name="Formenti G."/>
            <person name="Sims Y."/>
            <person name="Smith T.P."/>
            <person name="Tracey A."/>
            <person name="Wood J.M.D."/>
            <person name="Zagrodzka Z.B."/>
            <person name="Johannesson K."/>
            <person name="Butlin R.K."/>
            <person name="Leder E.H."/>
        </authorList>
    </citation>
    <scope>NUCLEOTIDE SEQUENCE [LARGE SCALE GENOMIC DNA]</scope>
    <source>
        <strain evidence="8">Snail1</strain>
        <tissue evidence="8">Muscle</tissue>
    </source>
</reference>
<dbReference type="InterPro" id="IPR024810">
    <property type="entry name" value="MAB21L/cGLR"/>
</dbReference>
<comment type="caution">
    <text evidence="8">The sequence shown here is derived from an EMBL/GenBank/DDBJ whole genome shotgun (WGS) entry which is preliminary data.</text>
</comment>
<evidence type="ECO:0000256" key="1">
    <source>
        <dbReference type="ARBA" id="ARBA00001946"/>
    </source>
</evidence>
<keyword evidence="3" id="KW-0808">Transferase</keyword>
<evidence type="ECO:0000313" key="9">
    <source>
        <dbReference type="Proteomes" id="UP001374579"/>
    </source>
</evidence>
<name>A0AAN9BCR2_9CAEN</name>
<dbReference type="SMART" id="SM01265">
    <property type="entry name" value="Mab-21"/>
    <property type="match status" value="1"/>
</dbReference>
<dbReference type="PANTHER" id="PTHR10656">
    <property type="entry name" value="CELL FATE DETERMINING PROTEIN MAB21-RELATED"/>
    <property type="match status" value="1"/>
</dbReference>
<evidence type="ECO:0000313" key="8">
    <source>
        <dbReference type="EMBL" id="KAK7102234.1"/>
    </source>
</evidence>
<comment type="similarity">
    <text evidence="2">Belongs to the mab-21 family.</text>
</comment>
<feature type="domain" description="Mab-21-like HhH/H2TH-like" evidence="7">
    <location>
        <begin position="290"/>
        <end position="367"/>
    </location>
</feature>
<dbReference type="Gene3D" id="1.10.1410.40">
    <property type="match status" value="1"/>
</dbReference>
<accession>A0AAN9BCR2</accession>
<dbReference type="Pfam" id="PF20266">
    <property type="entry name" value="Mab-21_C"/>
    <property type="match status" value="1"/>
</dbReference>
<dbReference type="EMBL" id="JBAMIC010000010">
    <property type="protein sequence ID" value="KAK7102234.1"/>
    <property type="molecule type" value="Genomic_DNA"/>
</dbReference>